<organism evidence="2 3">
    <name type="scientific">Dysgonomonas macrotermitis</name>
    <dbReference type="NCBI Taxonomy" id="1346286"/>
    <lineage>
        <taxon>Bacteria</taxon>
        <taxon>Pseudomonadati</taxon>
        <taxon>Bacteroidota</taxon>
        <taxon>Bacteroidia</taxon>
        <taxon>Bacteroidales</taxon>
        <taxon>Dysgonomonadaceae</taxon>
        <taxon>Dysgonomonas</taxon>
    </lineage>
</organism>
<reference evidence="3" key="1">
    <citation type="submission" date="2016-11" db="EMBL/GenBank/DDBJ databases">
        <authorList>
            <person name="Varghese N."/>
            <person name="Submissions S."/>
        </authorList>
    </citation>
    <scope>NUCLEOTIDE SEQUENCE [LARGE SCALE GENOMIC DNA]</scope>
    <source>
        <strain evidence="3">DSM 27370</strain>
    </source>
</reference>
<feature type="domain" description="Lipocalin-like" evidence="1">
    <location>
        <begin position="8"/>
        <end position="123"/>
    </location>
</feature>
<dbReference type="STRING" id="1346286.SAMN05444362_103245"/>
<dbReference type="Proteomes" id="UP000184480">
    <property type="component" value="Unassembled WGS sequence"/>
</dbReference>
<name>A0A1M4YQW9_9BACT</name>
<sequence length="129" mass="14978">MVLLSVVLLLSSCGDDYKESGIEGQWQLQTIEMANGKSVKVDTVFYSFKKDVFRYLRLKTNTQTFTCFGNYSVSDEKLEIDVNRDSFEPNDDTAGLDWDTLIRTFTIKKHSSSTLELEFEGDTYYFRKY</sequence>
<proteinExistence type="predicted"/>
<dbReference type="InterPro" id="IPR024311">
    <property type="entry name" value="Lipocalin-like"/>
</dbReference>
<dbReference type="EMBL" id="FQUC01000003">
    <property type="protein sequence ID" value="SHF08194.1"/>
    <property type="molecule type" value="Genomic_DNA"/>
</dbReference>
<evidence type="ECO:0000259" key="1">
    <source>
        <dbReference type="Pfam" id="PF16585"/>
    </source>
</evidence>
<protein>
    <submittedName>
        <fullName evidence="2">Lipocalin-like domain-containing protein</fullName>
    </submittedName>
</protein>
<keyword evidence="3" id="KW-1185">Reference proteome</keyword>
<evidence type="ECO:0000313" key="3">
    <source>
        <dbReference type="Proteomes" id="UP000184480"/>
    </source>
</evidence>
<evidence type="ECO:0000313" key="2">
    <source>
        <dbReference type="EMBL" id="SHF08194.1"/>
    </source>
</evidence>
<dbReference type="AlphaFoldDB" id="A0A1M4YQW9"/>
<accession>A0A1M4YQW9</accession>
<gene>
    <name evidence="2" type="ORF">SAMN05444362_103245</name>
</gene>
<dbReference type="Gene3D" id="2.40.128.280">
    <property type="match status" value="1"/>
</dbReference>
<dbReference type="Pfam" id="PF16585">
    <property type="entry name" value="Lipocalin_8"/>
    <property type="match status" value="1"/>
</dbReference>